<evidence type="ECO:0000313" key="2">
    <source>
        <dbReference type="EMBL" id="KAF5820060.1"/>
    </source>
</evidence>
<name>A0A9K3JSY7_HELAN</name>
<keyword evidence="1" id="KW-0812">Transmembrane</keyword>
<dbReference type="Proteomes" id="UP000215914">
    <property type="component" value="Unassembled WGS sequence"/>
</dbReference>
<keyword evidence="3" id="KW-1185">Reference proteome</keyword>
<evidence type="ECO:0000256" key="1">
    <source>
        <dbReference type="SAM" id="Phobius"/>
    </source>
</evidence>
<sequence>MKCRFVCFFFGTRLSVCSKKNHWSLIILLFFLAIINFYINENFYVKKKKKKFDYNVTFNKVSLNSKKCVMNLACLLVYDRVIDDMYVFYKNK</sequence>
<comment type="caution">
    <text evidence="2">The sequence shown here is derived from an EMBL/GenBank/DDBJ whole genome shotgun (WGS) entry which is preliminary data.</text>
</comment>
<feature type="transmembrane region" description="Helical" evidence="1">
    <location>
        <begin position="22"/>
        <end position="39"/>
    </location>
</feature>
<accession>A0A9K3JSY7</accession>
<keyword evidence="1" id="KW-1133">Transmembrane helix</keyword>
<reference evidence="2" key="2">
    <citation type="submission" date="2020-06" db="EMBL/GenBank/DDBJ databases">
        <title>Helianthus annuus Genome sequencing and assembly Release 2.</title>
        <authorList>
            <person name="Gouzy J."/>
            <person name="Langlade N."/>
            <person name="Munos S."/>
        </authorList>
    </citation>
    <scope>NUCLEOTIDE SEQUENCE</scope>
    <source>
        <tissue evidence="2">Leaves</tissue>
    </source>
</reference>
<dbReference type="Gramene" id="mRNA:HanXRQr2_Chr02g0084571">
    <property type="protein sequence ID" value="CDS:HanXRQr2_Chr02g0084571.1"/>
    <property type="gene ID" value="HanXRQr2_Chr02g0084571"/>
</dbReference>
<gene>
    <name evidence="2" type="ORF">HanXRQr2_Chr02g0084571</name>
</gene>
<organism evidence="2 3">
    <name type="scientific">Helianthus annuus</name>
    <name type="common">Common sunflower</name>
    <dbReference type="NCBI Taxonomy" id="4232"/>
    <lineage>
        <taxon>Eukaryota</taxon>
        <taxon>Viridiplantae</taxon>
        <taxon>Streptophyta</taxon>
        <taxon>Embryophyta</taxon>
        <taxon>Tracheophyta</taxon>
        <taxon>Spermatophyta</taxon>
        <taxon>Magnoliopsida</taxon>
        <taxon>eudicotyledons</taxon>
        <taxon>Gunneridae</taxon>
        <taxon>Pentapetalae</taxon>
        <taxon>asterids</taxon>
        <taxon>campanulids</taxon>
        <taxon>Asterales</taxon>
        <taxon>Asteraceae</taxon>
        <taxon>Asteroideae</taxon>
        <taxon>Heliantheae alliance</taxon>
        <taxon>Heliantheae</taxon>
        <taxon>Helianthus</taxon>
    </lineage>
</organism>
<dbReference type="AlphaFoldDB" id="A0A9K3JSY7"/>
<proteinExistence type="predicted"/>
<dbReference type="EMBL" id="MNCJ02000317">
    <property type="protein sequence ID" value="KAF5820060.1"/>
    <property type="molecule type" value="Genomic_DNA"/>
</dbReference>
<evidence type="ECO:0000313" key="3">
    <source>
        <dbReference type="Proteomes" id="UP000215914"/>
    </source>
</evidence>
<keyword evidence="1" id="KW-0472">Membrane</keyword>
<protein>
    <submittedName>
        <fullName evidence="2">Uncharacterized protein</fullName>
    </submittedName>
</protein>
<reference evidence="2" key="1">
    <citation type="journal article" date="2017" name="Nature">
        <title>The sunflower genome provides insights into oil metabolism, flowering and Asterid evolution.</title>
        <authorList>
            <person name="Badouin H."/>
            <person name="Gouzy J."/>
            <person name="Grassa C.J."/>
            <person name="Murat F."/>
            <person name="Staton S.E."/>
            <person name="Cottret L."/>
            <person name="Lelandais-Briere C."/>
            <person name="Owens G.L."/>
            <person name="Carrere S."/>
            <person name="Mayjonade B."/>
            <person name="Legrand L."/>
            <person name="Gill N."/>
            <person name="Kane N.C."/>
            <person name="Bowers J.E."/>
            <person name="Hubner S."/>
            <person name="Bellec A."/>
            <person name="Berard A."/>
            <person name="Berges H."/>
            <person name="Blanchet N."/>
            <person name="Boniface M.C."/>
            <person name="Brunel D."/>
            <person name="Catrice O."/>
            <person name="Chaidir N."/>
            <person name="Claudel C."/>
            <person name="Donnadieu C."/>
            <person name="Faraut T."/>
            <person name="Fievet G."/>
            <person name="Helmstetter N."/>
            <person name="King M."/>
            <person name="Knapp S.J."/>
            <person name="Lai Z."/>
            <person name="Le Paslier M.C."/>
            <person name="Lippi Y."/>
            <person name="Lorenzon L."/>
            <person name="Mandel J.R."/>
            <person name="Marage G."/>
            <person name="Marchand G."/>
            <person name="Marquand E."/>
            <person name="Bret-Mestries E."/>
            <person name="Morien E."/>
            <person name="Nambeesan S."/>
            <person name="Nguyen T."/>
            <person name="Pegot-Espagnet P."/>
            <person name="Pouilly N."/>
            <person name="Raftis F."/>
            <person name="Sallet E."/>
            <person name="Schiex T."/>
            <person name="Thomas J."/>
            <person name="Vandecasteele C."/>
            <person name="Vares D."/>
            <person name="Vear F."/>
            <person name="Vautrin S."/>
            <person name="Crespi M."/>
            <person name="Mangin B."/>
            <person name="Burke J.M."/>
            <person name="Salse J."/>
            <person name="Munos S."/>
            <person name="Vincourt P."/>
            <person name="Rieseberg L.H."/>
            <person name="Langlade N.B."/>
        </authorList>
    </citation>
    <scope>NUCLEOTIDE SEQUENCE</scope>
    <source>
        <tissue evidence="2">Leaves</tissue>
    </source>
</reference>